<sequence>MIQARRTSSSEDKGVIGVGPGYSLLLYDWDRREHIQKFNRAGKFNAQLSRFRCGRASRGNGASCMMILPMITIQELPVAREVSEDGEDRLRLAVAAAPGSPSPDALASVIAHRGRILEAKSVRASPSRVSIPSLGSRSSMRRTNRAAAQAMWV</sequence>
<dbReference type="Proteomes" id="UP001610334">
    <property type="component" value="Unassembled WGS sequence"/>
</dbReference>
<organism evidence="1 2">
    <name type="scientific">Aspergillus granulosus</name>
    <dbReference type="NCBI Taxonomy" id="176169"/>
    <lineage>
        <taxon>Eukaryota</taxon>
        <taxon>Fungi</taxon>
        <taxon>Dikarya</taxon>
        <taxon>Ascomycota</taxon>
        <taxon>Pezizomycotina</taxon>
        <taxon>Eurotiomycetes</taxon>
        <taxon>Eurotiomycetidae</taxon>
        <taxon>Eurotiales</taxon>
        <taxon>Aspergillaceae</taxon>
        <taxon>Aspergillus</taxon>
        <taxon>Aspergillus subgen. Nidulantes</taxon>
    </lineage>
</organism>
<accession>A0ABR4GZZ6</accession>
<name>A0ABR4GZZ6_9EURO</name>
<proteinExistence type="predicted"/>
<keyword evidence="2" id="KW-1185">Reference proteome</keyword>
<comment type="caution">
    <text evidence="1">The sequence shown here is derived from an EMBL/GenBank/DDBJ whole genome shotgun (WGS) entry which is preliminary data.</text>
</comment>
<evidence type="ECO:0000313" key="1">
    <source>
        <dbReference type="EMBL" id="KAL2808742.1"/>
    </source>
</evidence>
<dbReference type="EMBL" id="JBFXLT010000105">
    <property type="protein sequence ID" value="KAL2808742.1"/>
    <property type="molecule type" value="Genomic_DNA"/>
</dbReference>
<evidence type="ECO:0000313" key="2">
    <source>
        <dbReference type="Proteomes" id="UP001610334"/>
    </source>
</evidence>
<protein>
    <submittedName>
        <fullName evidence="1">Uncharacterized protein</fullName>
    </submittedName>
</protein>
<gene>
    <name evidence="1" type="ORF">BJX63DRAFT_22950</name>
</gene>
<reference evidence="1 2" key="1">
    <citation type="submission" date="2024-07" db="EMBL/GenBank/DDBJ databases">
        <title>Section-level genome sequencing and comparative genomics of Aspergillus sections Usti and Cavernicolus.</title>
        <authorList>
            <consortium name="Lawrence Berkeley National Laboratory"/>
            <person name="Nybo J.L."/>
            <person name="Vesth T.C."/>
            <person name="Theobald S."/>
            <person name="Frisvad J.C."/>
            <person name="Larsen T.O."/>
            <person name="Kjaerboelling I."/>
            <person name="Rothschild-Mancinelli K."/>
            <person name="Lyhne E.K."/>
            <person name="Kogle M.E."/>
            <person name="Barry K."/>
            <person name="Clum A."/>
            <person name="Na H."/>
            <person name="Ledsgaard L."/>
            <person name="Lin J."/>
            <person name="Lipzen A."/>
            <person name="Kuo A."/>
            <person name="Riley R."/>
            <person name="Mondo S."/>
            <person name="Labutti K."/>
            <person name="Haridas S."/>
            <person name="Pangalinan J."/>
            <person name="Salamov A.A."/>
            <person name="Simmons B.A."/>
            <person name="Magnuson J.K."/>
            <person name="Chen J."/>
            <person name="Drula E."/>
            <person name="Henrissat B."/>
            <person name="Wiebenga A."/>
            <person name="Lubbers R.J."/>
            <person name="Gomes A.C."/>
            <person name="Makela M.R."/>
            <person name="Stajich J."/>
            <person name="Grigoriev I.V."/>
            <person name="Mortensen U.H."/>
            <person name="De Vries R.P."/>
            <person name="Baker S.E."/>
            <person name="Andersen M.R."/>
        </authorList>
    </citation>
    <scope>NUCLEOTIDE SEQUENCE [LARGE SCALE GENOMIC DNA]</scope>
    <source>
        <strain evidence="1 2">CBS 588.65</strain>
    </source>
</reference>